<organism evidence="5 6">
    <name type="scientific">Setaria digitata</name>
    <dbReference type="NCBI Taxonomy" id="48799"/>
    <lineage>
        <taxon>Eukaryota</taxon>
        <taxon>Metazoa</taxon>
        <taxon>Ecdysozoa</taxon>
        <taxon>Nematoda</taxon>
        <taxon>Chromadorea</taxon>
        <taxon>Rhabditida</taxon>
        <taxon>Spirurina</taxon>
        <taxon>Spiruromorpha</taxon>
        <taxon>Filarioidea</taxon>
        <taxon>Setariidae</taxon>
        <taxon>Setaria</taxon>
    </lineage>
</organism>
<dbReference type="PANTHER" id="PTHR10865:SF28">
    <property type="entry name" value="ELM2 DOMAIN-CONTAINING PROTEIN"/>
    <property type="match status" value="1"/>
</dbReference>
<dbReference type="GO" id="GO:0003714">
    <property type="term" value="F:transcription corepressor activity"/>
    <property type="evidence" value="ECO:0007669"/>
    <property type="project" value="TreeGrafter"/>
</dbReference>
<dbReference type="PANTHER" id="PTHR10865">
    <property type="entry name" value="METASTASIS-ASSOCIATED PROTEIN AND MESODERM INDUCTION EARLY RESPONSE PROTEIN"/>
    <property type="match status" value="1"/>
</dbReference>
<evidence type="ECO:0000256" key="2">
    <source>
        <dbReference type="SAM" id="MobiDB-lite"/>
    </source>
</evidence>
<dbReference type="PROSITE" id="PS51293">
    <property type="entry name" value="SANT"/>
    <property type="match status" value="1"/>
</dbReference>
<keyword evidence="5" id="KW-1185">Reference proteome</keyword>
<evidence type="ECO:0000313" key="6">
    <source>
        <dbReference type="WBParaSite" id="sdigi.contig666.g9426.t1"/>
    </source>
</evidence>
<evidence type="ECO:0000256" key="1">
    <source>
        <dbReference type="ARBA" id="ARBA00023242"/>
    </source>
</evidence>
<feature type="compositionally biased region" description="Acidic residues" evidence="2">
    <location>
        <begin position="13"/>
        <end position="41"/>
    </location>
</feature>
<dbReference type="Proteomes" id="UP000887581">
    <property type="component" value="Unplaced"/>
</dbReference>
<dbReference type="GO" id="GO:0042826">
    <property type="term" value="F:histone deacetylase binding"/>
    <property type="evidence" value="ECO:0007669"/>
    <property type="project" value="TreeGrafter"/>
</dbReference>
<dbReference type="PROSITE" id="PS51156">
    <property type="entry name" value="ELM2"/>
    <property type="match status" value="1"/>
</dbReference>
<dbReference type="Gene3D" id="4.10.1240.50">
    <property type="match status" value="1"/>
</dbReference>
<dbReference type="InterPro" id="IPR017884">
    <property type="entry name" value="SANT_dom"/>
</dbReference>
<feature type="domain" description="ELM2" evidence="3">
    <location>
        <begin position="138"/>
        <end position="244"/>
    </location>
</feature>
<dbReference type="Gene3D" id="1.10.10.60">
    <property type="entry name" value="Homeodomain-like"/>
    <property type="match status" value="1"/>
</dbReference>
<dbReference type="GO" id="GO:0005654">
    <property type="term" value="C:nucleoplasm"/>
    <property type="evidence" value="ECO:0007669"/>
    <property type="project" value="TreeGrafter"/>
</dbReference>
<dbReference type="SMART" id="SM01189">
    <property type="entry name" value="ELM2"/>
    <property type="match status" value="1"/>
</dbReference>
<feature type="region of interest" description="Disordered" evidence="2">
    <location>
        <begin position="66"/>
        <end position="126"/>
    </location>
</feature>
<dbReference type="WBParaSite" id="sdigi.contig666.g9426.t1">
    <property type="protein sequence ID" value="sdigi.contig666.g9426.t1"/>
    <property type="gene ID" value="sdigi.contig666.g9426"/>
</dbReference>
<reference evidence="6" key="1">
    <citation type="submission" date="2022-11" db="UniProtKB">
        <authorList>
            <consortium name="WormBaseParasite"/>
        </authorList>
    </citation>
    <scope>IDENTIFICATION</scope>
</reference>
<proteinExistence type="predicted"/>
<dbReference type="GO" id="GO:0000122">
    <property type="term" value="P:negative regulation of transcription by RNA polymerase II"/>
    <property type="evidence" value="ECO:0007669"/>
    <property type="project" value="TreeGrafter"/>
</dbReference>
<evidence type="ECO:0000259" key="3">
    <source>
        <dbReference type="PROSITE" id="PS51156"/>
    </source>
</evidence>
<feature type="domain" description="SANT" evidence="4">
    <location>
        <begin position="261"/>
        <end position="283"/>
    </location>
</feature>
<feature type="region of interest" description="Disordered" evidence="2">
    <location>
        <begin position="1"/>
        <end position="48"/>
    </location>
</feature>
<name>A0A915Q3A9_9BILA</name>
<protein>
    <submittedName>
        <fullName evidence="6">ELM2 domain-containing protein</fullName>
    </submittedName>
</protein>
<keyword evidence="1" id="KW-0539">Nucleus</keyword>
<evidence type="ECO:0000313" key="5">
    <source>
        <dbReference type="Proteomes" id="UP000887581"/>
    </source>
</evidence>
<feature type="compositionally biased region" description="Basic and acidic residues" evidence="2">
    <location>
        <begin position="98"/>
        <end position="117"/>
    </location>
</feature>
<sequence length="359" mass="41036">MTDEEHSDSRTEDDYEEGEEAYDDEGTLDEEEMLNPEENYQDELKMLEDDANLSIEELRQKYCNTIVEEEYDDTQSTSTSDDAHKSEGTDDATASADFTERDSSITSSKKAEKEHGYFSDVDDNDDDADYVPPDRWRRIVRQGPMYQASVPDTISTGSRSPRGEREMLLWSPHTDVSMKKVEDYLKNYYERVLQNSDPSFSGETRRAGNSNRCFPVKDDEDALKALLNAKYNTNIALASYPFPRANAPLRSVGPNPTKWTDQLPHRTVGEIVHFYYIWKKTERHDMYQERIRGAKTQDDPNSTDFMGGLLDQMDGKSNGNVLDAVPADVELISKDWDWENGEDNTLPHLDSDTIANVLQ</sequence>
<dbReference type="InterPro" id="IPR040138">
    <property type="entry name" value="MIER/MTA"/>
</dbReference>
<dbReference type="InterPro" id="IPR000949">
    <property type="entry name" value="ELM2_dom"/>
</dbReference>
<accession>A0A915Q3A9</accession>
<evidence type="ECO:0000259" key="4">
    <source>
        <dbReference type="PROSITE" id="PS51293"/>
    </source>
</evidence>
<dbReference type="Pfam" id="PF01448">
    <property type="entry name" value="ELM2"/>
    <property type="match status" value="1"/>
</dbReference>
<dbReference type="AlphaFoldDB" id="A0A915Q3A9"/>